<organism evidence="2 3">
    <name type="scientific">Phaseolus coccineus</name>
    <name type="common">Scarlet runner bean</name>
    <name type="synonym">Phaseolus multiflorus</name>
    <dbReference type="NCBI Taxonomy" id="3886"/>
    <lineage>
        <taxon>Eukaryota</taxon>
        <taxon>Viridiplantae</taxon>
        <taxon>Streptophyta</taxon>
        <taxon>Embryophyta</taxon>
        <taxon>Tracheophyta</taxon>
        <taxon>Spermatophyta</taxon>
        <taxon>Magnoliopsida</taxon>
        <taxon>eudicotyledons</taxon>
        <taxon>Gunneridae</taxon>
        <taxon>Pentapetalae</taxon>
        <taxon>rosids</taxon>
        <taxon>fabids</taxon>
        <taxon>Fabales</taxon>
        <taxon>Fabaceae</taxon>
        <taxon>Papilionoideae</taxon>
        <taxon>50 kb inversion clade</taxon>
        <taxon>NPAAA clade</taxon>
        <taxon>indigoferoid/millettioid clade</taxon>
        <taxon>Phaseoleae</taxon>
        <taxon>Phaseolus</taxon>
    </lineage>
</organism>
<evidence type="ECO:0000256" key="1">
    <source>
        <dbReference type="ARBA" id="ARBA00022821"/>
    </source>
</evidence>
<gene>
    <name evidence="2" type="ORF">VNO80_30265</name>
</gene>
<dbReference type="PANTHER" id="PTHR33463">
    <property type="entry name" value="NB-ARC DOMAIN-CONTAINING PROTEIN-RELATED"/>
    <property type="match status" value="1"/>
</dbReference>
<protein>
    <submittedName>
        <fullName evidence="2">Uncharacterized protein</fullName>
    </submittedName>
</protein>
<evidence type="ECO:0000313" key="2">
    <source>
        <dbReference type="EMBL" id="KAK7333491.1"/>
    </source>
</evidence>
<dbReference type="AlphaFoldDB" id="A0AAN9LDL9"/>
<keyword evidence="3" id="KW-1185">Reference proteome</keyword>
<comment type="caution">
    <text evidence="2">The sequence shown here is derived from an EMBL/GenBank/DDBJ whole genome shotgun (WGS) entry which is preliminary data.</text>
</comment>
<evidence type="ECO:0000313" key="3">
    <source>
        <dbReference type="Proteomes" id="UP001374584"/>
    </source>
</evidence>
<dbReference type="InterPro" id="IPR050905">
    <property type="entry name" value="Plant_NBS-LRR"/>
</dbReference>
<dbReference type="InterPro" id="IPR032675">
    <property type="entry name" value="LRR_dom_sf"/>
</dbReference>
<dbReference type="Gene3D" id="3.80.10.10">
    <property type="entry name" value="Ribonuclease Inhibitor"/>
    <property type="match status" value="1"/>
</dbReference>
<proteinExistence type="predicted"/>
<dbReference type="EMBL" id="JAYMYR010000011">
    <property type="protein sequence ID" value="KAK7333491.1"/>
    <property type="molecule type" value="Genomic_DNA"/>
</dbReference>
<name>A0AAN9LDL9_PHACN</name>
<dbReference type="SUPFAM" id="SSF52047">
    <property type="entry name" value="RNI-like"/>
    <property type="match status" value="1"/>
</dbReference>
<dbReference type="PANTHER" id="PTHR33463:SF209">
    <property type="entry name" value="DISEASE RESISTANCE PROTEIN RPS2-LIKE"/>
    <property type="match status" value="1"/>
</dbReference>
<sequence length="199" mass="22606">MVMGLGQLKELKLEACEDLKDVVSDFKDQWSPVFPRLSKVELKCLSKLKSIESLFSLSSSKNLEKLKLLRLCSCKELKEVIWGDKDENVSTIFPQMKCLVLKDLPKLVNFSQYNGTFDWPNLQTVRVSNVPSMKTFSTGNLNTPVLRSIDITFVKKLWLENLNETISFIHNNSGRNATACCFSLPIMTLLAMNSTYVID</sequence>
<reference evidence="2 3" key="1">
    <citation type="submission" date="2024-01" db="EMBL/GenBank/DDBJ databases">
        <title>The genomes of 5 underutilized Papilionoideae crops provide insights into root nodulation and disease resistanc.</title>
        <authorList>
            <person name="Jiang F."/>
        </authorList>
    </citation>
    <scope>NUCLEOTIDE SEQUENCE [LARGE SCALE GENOMIC DNA]</scope>
    <source>
        <strain evidence="2">JINMINGXINNONG_FW02</strain>
        <tissue evidence="2">Leaves</tissue>
    </source>
</reference>
<keyword evidence="1" id="KW-0611">Plant defense</keyword>
<dbReference type="Proteomes" id="UP001374584">
    <property type="component" value="Unassembled WGS sequence"/>
</dbReference>
<accession>A0AAN9LDL9</accession>